<dbReference type="AlphaFoldDB" id="M0AG65"/>
<gene>
    <name evidence="1" type="ORF">C484_01500</name>
</gene>
<sequence length="61" mass="6382">MGAVIYGELVLVSDQIASAESHCIDSGARVDGAAPGTGAGDYVRWQASTRAYCDSIGRRLH</sequence>
<reference evidence="1 2" key="1">
    <citation type="journal article" date="2014" name="PLoS Genet.">
        <title>Phylogenetically driven sequencing of extremely halophilic archaea reveals strategies for static and dynamic osmo-response.</title>
        <authorList>
            <person name="Becker E.A."/>
            <person name="Seitzer P.M."/>
            <person name="Tritt A."/>
            <person name="Larsen D."/>
            <person name="Krusor M."/>
            <person name="Yao A.I."/>
            <person name="Wu D."/>
            <person name="Madern D."/>
            <person name="Eisen J.A."/>
            <person name="Darling A.E."/>
            <person name="Facciotti M.T."/>
        </authorList>
    </citation>
    <scope>NUCLEOTIDE SEQUENCE [LARGE SCALE GENOMIC DNA]</scope>
    <source>
        <strain evidence="1 2">DSM 12281</strain>
    </source>
</reference>
<comment type="caution">
    <text evidence="1">The sequence shown here is derived from an EMBL/GenBank/DDBJ whole genome shotgun (WGS) entry which is preliminary data.</text>
</comment>
<proteinExistence type="predicted"/>
<accession>M0AG65</accession>
<keyword evidence="2" id="KW-1185">Reference proteome</keyword>
<evidence type="ECO:0000313" key="2">
    <source>
        <dbReference type="Proteomes" id="UP000011648"/>
    </source>
</evidence>
<protein>
    <submittedName>
        <fullName evidence="1">Uncharacterized protein</fullName>
    </submittedName>
</protein>
<evidence type="ECO:0000313" key="1">
    <source>
        <dbReference type="EMBL" id="ELY96348.1"/>
    </source>
</evidence>
<name>M0AG65_9EURY</name>
<dbReference type="PATRIC" id="fig|1230458.4.peg.288"/>
<organism evidence="1 2">
    <name type="scientific">Natrialba taiwanensis DSM 12281</name>
    <dbReference type="NCBI Taxonomy" id="1230458"/>
    <lineage>
        <taxon>Archaea</taxon>
        <taxon>Methanobacteriati</taxon>
        <taxon>Methanobacteriota</taxon>
        <taxon>Stenosarchaea group</taxon>
        <taxon>Halobacteria</taxon>
        <taxon>Halobacteriales</taxon>
        <taxon>Natrialbaceae</taxon>
        <taxon>Natrialba</taxon>
    </lineage>
</organism>
<dbReference type="EMBL" id="AOIL01000009">
    <property type="protein sequence ID" value="ELY96348.1"/>
    <property type="molecule type" value="Genomic_DNA"/>
</dbReference>
<dbReference type="Proteomes" id="UP000011648">
    <property type="component" value="Unassembled WGS sequence"/>
</dbReference>